<proteinExistence type="predicted"/>
<dbReference type="PANTHER" id="PTHR46033">
    <property type="entry name" value="PROTEIN MAIN-LIKE 2"/>
    <property type="match status" value="1"/>
</dbReference>
<dbReference type="InterPro" id="IPR019557">
    <property type="entry name" value="AminoTfrase-like_pln_mobile"/>
</dbReference>
<dbReference type="Proteomes" id="UP000701853">
    <property type="component" value="Chromosome 1"/>
</dbReference>
<dbReference type="AlphaFoldDB" id="A0A8J6D9L1"/>
<evidence type="ECO:0000259" key="1">
    <source>
        <dbReference type="Pfam" id="PF10536"/>
    </source>
</evidence>
<keyword evidence="3" id="KW-1185">Reference proteome</keyword>
<evidence type="ECO:0000313" key="3">
    <source>
        <dbReference type="Proteomes" id="UP000701853"/>
    </source>
</evidence>
<name>A0A8J6D9L1_9ROSI</name>
<organism evidence="2 3">
    <name type="scientific">Gossypium anomalum</name>
    <dbReference type="NCBI Taxonomy" id="47600"/>
    <lineage>
        <taxon>Eukaryota</taxon>
        <taxon>Viridiplantae</taxon>
        <taxon>Streptophyta</taxon>
        <taxon>Embryophyta</taxon>
        <taxon>Tracheophyta</taxon>
        <taxon>Spermatophyta</taxon>
        <taxon>Magnoliopsida</taxon>
        <taxon>eudicotyledons</taxon>
        <taxon>Gunneridae</taxon>
        <taxon>Pentapetalae</taxon>
        <taxon>rosids</taxon>
        <taxon>malvids</taxon>
        <taxon>Malvales</taxon>
        <taxon>Malvaceae</taxon>
        <taxon>Malvoideae</taxon>
        <taxon>Gossypium</taxon>
    </lineage>
</organism>
<evidence type="ECO:0000313" key="2">
    <source>
        <dbReference type="EMBL" id="KAG8503497.1"/>
    </source>
</evidence>
<dbReference type="GO" id="GO:0010073">
    <property type="term" value="P:meristem maintenance"/>
    <property type="evidence" value="ECO:0007669"/>
    <property type="project" value="InterPro"/>
</dbReference>
<dbReference type="Pfam" id="PF10536">
    <property type="entry name" value="PMD"/>
    <property type="match status" value="2"/>
</dbReference>
<dbReference type="InterPro" id="IPR044824">
    <property type="entry name" value="MAIN-like"/>
</dbReference>
<feature type="domain" description="Aminotransferase-like plant mobile" evidence="1">
    <location>
        <begin position="29"/>
        <end position="182"/>
    </location>
</feature>
<protein>
    <recommendedName>
        <fullName evidence="1">Aminotransferase-like plant mobile domain-containing protein</fullName>
    </recommendedName>
</protein>
<reference evidence="2 3" key="1">
    <citation type="journal article" date="2021" name="bioRxiv">
        <title>The Gossypium anomalum genome as a resource for cotton improvement and evolutionary analysis of hybrid incompatibility.</title>
        <authorList>
            <person name="Grover C.E."/>
            <person name="Yuan D."/>
            <person name="Arick M.A."/>
            <person name="Miller E.R."/>
            <person name="Hu G."/>
            <person name="Peterson D.G."/>
            <person name="Wendel J.F."/>
            <person name="Udall J.A."/>
        </authorList>
    </citation>
    <scope>NUCLEOTIDE SEQUENCE [LARGE SCALE GENOMIC DNA]</scope>
    <source>
        <strain evidence="2">JFW-Udall</strain>
        <tissue evidence="2">Leaf</tissue>
    </source>
</reference>
<gene>
    <name evidence="2" type="ORF">CXB51_001479</name>
</gene>
<feature type="domain" description="Aminotransferase-like plant mobile" evidence="1">
    <location>
        <begin position="214"/>
        <end position="316"/>
    </location>
</feature>
<dbReference type="EMBL" id="JAHUZN010000001">
    <property type="protein sequence ID" value="KAG8503497.1"/>
    <property type="molecule type" value="Genomic_DNA"/>
</dbReference>
<accession>A0A8J6D9L1</accession>
<dbReference type="OrthoDB" id="593744at2759"/>
<sequence length="339" mass="40142">MSGPSSPLIENYLKEAGFWHTTTIDRGWKLDSKLISALIERWRPEMHAFHLPCGECTITLEDVQLQLGLPMDGAALTGSVQFADWEAICYDLLGAIPDNIYRGRIEMGWLRDTFPEPRNDSTELERIRYAQAYILKMIGGYLMPNLSRNLVHLRWLLKLFDFRAGGELSWGSAVLATLYWRMWNHPASYVRIPIALEYIRLLLDQQLEAQTIILDEFFQNLNIWHVNVPLVNYAIIEMHQTDRVLQQFGFRQPIPEEPEVLDDQHRIDLRQTNMNWLLFWSEYIEIWENRYDHISNREPIIILELACTPDYMPWFRIHGKPYLLSEEQVRQQIRVERER</sequence>
<dbReference type="PANTHER" id="PTHR46033:SF8">
    <property type="entry name" value="PROTEIN MAINTENANCE OF MERISTEMS-LIKE"/>
    <property type="match status" value="1"/>
</dbReference>
<comment type="caution">
    <text evidence="2">The sequence shown here is derived from an EMBL/GenBank/DDBJ whole genome shotgun (WGS) entry which is preliminary data.</text>
</comment>